<evidence type="ECO:0000313" key="4">
    <source>
        <dbReference type="EMBL" id="MFB2878343.1"/>
    </source>
</evidence>
<feature type="compositionally biased region" description="Low complexity" evidence="1">
    <location>
        <begin position="124"/>
        <end position="134"/>
    </location>
</feature>
<dbReference type="PRINTS" id="PR00364">
    <property type="entry name" value="DISEASERSIST"/>
</dbReference>
<organism evidence="4 5">
    <name type="scientific">Floridaenema aerugineum BLCC-F46</name>
    <dbReference type="NCBI Taxonomy" id="3153654"/>
    <lineage>
        <taxon>Bacteria</taxon>
        <taxon>Bacillati</taxon>
        <taxon>Cyanobacteriota</taxon>
        <taxon>Cyanophyceae</taxon>
        <taxon>Oscillatoriophycideae</taxon>
        <taxon>Aerosakkonematales</taxon>
        <taxon>Aerosakkonemataceae</taxon>
        <taxon>Floridanema</taxon>
        <taxon>Floridanema aerugineum</taxon>
    </lineage>
</organism>
<evidence type="ECO:0000256" key="1">
    <source>
        <dbReference type="SAM" id="MobiDB-lite"/>
    </source>
</evidence>
<protein>
    <submittedName>
        <fullName evidence="4">NB-ARC domain-containing protein</fullName>
    </submittedName>
</protein>
<feature type="domain" description="NB-ARC" evidence="2">
    <location>
        <begin position="155"/>
        <end position="250"/>
    </location>
</feature>
<accession>A0ABV4X6B4</accession>
<feature type="region of interest" description="Disordered" evidence="1">
    <location>
        <begin position="113"/>
        <end position="149"/>
    </location>
</feature>
<dbReference type="Pfam" id="PF00931">
    <property type="entry name" value="NB-ARC"/>
    <property type="match status" value="1"/>
</dbReference>
<dbReference type="Proteomes" id="UP001576774">
    <property type="component" value="Unassembled WGS sequence"/>
</dbReference>
<gene>
    <name evidence="4" type="ORF">ACE1CC_15945</name>
</gene>
<evidence type="ECO:0000313" key="5">
    <source>
        <dbReference type="Proteomes" id="UP001576774"/>
    </source>
</evidence>
<dbReference type="EMBL" id="JBHFNQ010000119">
    <property type="protein sequence ID" value="MFB2878343.1"/>
    <property type="molecule type" value="Genomic_DNA"/>
</dbReference>
<evidence type="ECO:0000259" key="2">
    <source>
        <dbReference type="Pfam" id="PF00931"/>
    </source>
</evidence>
<dbReference type="SUPFAM" id="SSF52540">
    <property type="entry name" value="P-loop containing nucleoside triphosphate hydrolases"/>
    <property type="match status" value="1"/>
</dbReference>
<dbReference type="InterPro" id="IPR027417">
    <property type="entry name" value="P-loop_NTPase"/>
</dbReference>
<dbReference type="InterPro" id="IPR058651">
    <property type="entry name" value="HTH_VMAP-M9"/>
</dbReference>
<proteinExistence type="predicted"/>
<keyword evidence="5" id="KW-1185">Reference proteome</keyword>
<feature type="domain" description="vWA-MoxR associated protein N-terminal HTH" evidence="3">
    <location>
        <begin position="1"/>
        <end position="84"/>
    </location>
</feature>
<dbReference type="InterPro" id="IPR002182">
    <property type="entry name" value="NB-ARC"/>
</dbReference>
<evidence type="ECO:0000259" key="3">
    <source>
        <dbReference type="Pfam" id="PF26355"/>
    </source>
</evidence>
<dbReference type="RefSeq" id="WP_413271417.1">
    <property type="nucleotide sequence ID" value="NZ_JBHFNQ010000119.1"/>
</dbReference>
<sequence length="460" mass="52583">MDVQEVLKWADDLSWAKTGTHLNSLQQAVLAGVWNSQKYKEIADKYHCTEANVKRVAGNLWELISEELDEEVNKKNLRATLERYNISNYNVGNNFAQSKFYGSSINLCGESCPDQENSKNRSHTSTPTTNPTTNQSEKHHDLTEAPESDRIYNRTTEITTLKQWILQENIHIVTIFGLPGIGKTALARELVEQIQDKFEYIIWRNCTNTLTLKSLQTNLIEFFSKNRETELLSLIDYLRSHSCLIILDDFQELFISGELAGTYLPECQNYAKFLKEIACSLHKSCLLLLSWEKPTEIATLEGENRHCRSLQLGSLGEAAAEILTNKGLNDEDKWGELIELYGGNPSWLNIIASTIEDLFNGSVDRYLSYPSLFLGELEPKLEEYYQRLSASEKQVILWLANQETADIFHKPAELALSDAEFLKAVQSLRKRGLIEKANDKRSLLFAVPILLKKYLQNRYI</sequence>
<name>A0ABV4X6B4_9CYAN</name>
<feature type="compositionally biased region" description="Basic and acidic residues" evidence="1">
    <location>
        <begin position="136"/>
        <end position="149"/>
    </location>
</feature>
<dbReference type="Pfam" id="PF26355">
    <property type="entry name" value="HTH_VMAP-M9"/>
    <property type="match status" value="1"/>
</dbReference>
<dbReference type="Gene3D" id="3.40.50.300">
    <property type="entry name" value="P-loop containing nucleotide triphosphate hydrolases"/>
    <property type="match status" value="1"/>
</dbReference>
<comment type="caution">
    <text evidence="4">The sequence shown here is derived from an EMBL/GenBank/DDBJ whole genome shotgun (WGS) entry which is preliminary data.</text>
</comment>
<reference evidence="4 5" key="1">
    <citation type="submission" date="2024-09" db="EMBL/GenBank/DDBJ databases">
        <title>Floridaenema gen nov. (Aerosakkonemataceae, Aerosakkonematales ord. nov., Cyanobacteria) from benthic tropical and subtropical fresh waters, with the description of four new species.</title>
        <authorList>
            <person name="Moretto J.A."/>
            <person name="Berthold D.E."/>
            <person name="Lefler F.W."/>
            <person name="Huang I.-S."/>
            <person name="Laughinghouse H. IV."/>
        </authorList>
    </citation>
    <scope>NUCLEOTIDE SEQUENCE [LARGE SCALE GENOMIC DNA]</scope>
    <source>
        <strain evidence="4 5">BLCC-F46</strain>
    </source>
</reference>